<dbReference type="Gene3D" id="3.90.550.10">
    <property type="entry name" value="Spore Coat Polysaccharide Biosynthesis Protein SpsA, Chain A"/>
    <property type="match status" value="1"/>
</dbReference>
<evidence type="ECO:0000313" key="3">
    <source>
        <dbReference type="EMBL" id="KAK3203688.1"/>
    </source>
</evidence>
<feature type="compositionally biased region" description="Pro residues" evidence="1">
    <location>
        <begin position="99"/>
        <end position="114"/>
    </location>
</feature>
<feature type="compositionally biased region" description="Basic and acidic residues" evidence="1">
    <location>
        <begin position="79"/>
        <end position="95"/>
    </location>
</feature>
<evidence type="ECO:0000313" key="4">
    <source>
        <dbReference type="Proteomes" id="UP001280581"/>
    </source>
</evidence>
<feature type="chain" id="PRO_5042946526" description="Nucleotide-diphospho-sugar transferase" evidence="2">
    <location>
        <begin position="23"/>
        <end position="435"/>
    </location>
</feature>
<accession>A0AAN6LSL2</accession>
<dbReference type="EMBL" id="WVTA01000010">
    <property type="protein sequence ID" value="KAK3203688.1"/>
    <property type="molecule type" value="Genomic_DNA"/>
</dbReference>
<protein>
    <recommendedName>
        <fullName evidence="5">Nucleotide-diphospho-sugar transferase</fullName>
    </recommendedName>
</protein>
<gene>
    <name evidence="3" type="ORF">GRF29_106g308313</name>
</gene>
<reference evidence="3 4" key="1">
    <citation type="submission" date="2021-02" db="EMBL/GenBank/DDBJ databases">
        <title>Genome assembly of Pseudopithomyces chartarum.</title>
        <authorList>
            <person name="Jauregui R."/>
            <person name="Singh J."/>
            <person name="Voisey C."/>
        </authorList>
    </citation>
    <scope>NUCLEOTIDE SEQUENCE [LARGE SCALE GENOMIC DNA]</scope>
    <source>
        <strain evidence="3 4">AGR01</strain>
    </source>
</reference>
<comment type="caution">
    <text evidence="3">The sequence shown here is derived from an EMBL/GenBank/DDBJ whole genome shotgun (WGS) entry which is preliminary data.</text>
</comment>
<dbReference type="AlphaFoldDB" id="A0AAN6LSL2"/>
<keyword evidence="4" id="KW-1185">Reference proteome</keyword>
<feature type="region of interest" description="Disordered" evidence="1">
    <location>
        <begin position="57"/>
        <end position="114"/>
    </location>
</feature>
<evidence type="ECO:0000256" key="1">
    <source>
        <dbReference type="SAM" id="MobiDB-lite"/>
    </source>
</evidence>
<dbReference type="PANTHER" id="PTHR11183">
    <property type="entry name" value="GLYCOGENIN SUBFAMILY MEMBER"/>
    <property type="match status" value="1"/>
</dbReference>
<dbReference type="InterPro" id="IPR002495">
    <property type="entry name" value="Glyco_trans_8"/>
</dbReference>
<dbReference type="SUPFAM" id="SSF53448">
    <property type="entry name" value="Nucleotide-diphospho-sugar transferases"/>
    <property type="match status" value="1"/>
</dbReference>
<keyword evidence="2" id="KW-0732">Signal</keyword>
<proteinExistence type="predicted"/>
<dbReference type="Pfam" id="PF01501">
    <property type="entry name" value="Glyco_transf_8"/>
    <property type="match status" value="1"/>
</dbReference>
<dbReference type="InterPro" id="IPR029044">
    <property type="entry name" value="Nucleotide-diphossugar_trans"/>
</dbReference>
<feature type="signal peptide" evidence="2">
    <location>
        <begin position="1"/>
        <end position="22"/>
    </location>
</feature>
<name>A0AAN6LSL2_9PLEO</name>
<dbReference type="InterPro" id="IPR050587">
    <property type="entry name" value="GNT1/Glycosyltrans_8"/>
</dbReference>
<evidence type="ECO:0000256" key="2">
    <source>
        <dbReference type="SAM" id="SignalP"/>
    </source>
</evidence>
<dbReference type="GO" id="GO:0016757">
    <property type="term" value="F:glycosyltransferase activity"/>
    <property type="evidence" value="ECO:0007669"/>
    <property type="project" value="InterPro"/>
</dbReference>
<organism evidence="3 4">
    <name type="scientific">Pseudopithomyces chartarum</name>
    <dbReference type="NCBI Taxonomy" id="1892770"/>
    <lineage>
        <taxon>Eukaryota</taxon>
        <taxon>Fungi</taxon>
        <taxon>Dikarya</taxon>
        <taxon>Ascomycota</taxon>
        <taxon>Pezizomycotina</taxon>
        <taxon>Dothideomycetes</taxon>
        <taxon>Pleosporomycetidae</taxon>
        <taxon>Pleosporales</taxon>
        <taxon>Massarineae</taxon>
        <taxon>Didymosphaeriaceae</taxon>
        <taxon>Pseudopithomyces</taxon>
    </lineage>
</organism>
<sequence>MRRWRAVALATILTVTFVYYAAQNQDRLSDAYFFGIPLRERERDEFGIYLPQSISTNAGDSDIAKSSTDKQTHSSSSPPDERPSHEEIPQSKPDDAVDLPPPPPPKDVQLPPSPAQVGLQAEFNFQKDLDLDLAVDVLRKFSNNKPHHYDLNGPKPNVYATFMATRSPSLKDPYYLAIHSLIYRLLWSPRSRTEKHAVVVFVADFVTPEQRELLAGAGAIVRELAPLEWNPNVEGFQSRWKDLFAKLNMWKEIDFSKIVFLDADAFPVANTDAMFDLAVEQKCVEDKLEPEDQLPDGKSACEPYVFAGIPHNPFSKDNIEVNGGVLVFSPSENMHQRLLQNYLKYDKYDVKTVEQGFLNWQFNIKGAFPATALDREWGAVFPKDEDEGKVKVVHEKIWSEESMWMKKEWVEQWVEMSQFYMGEEFAKFRFWDGTT</sequence>
<dbReference type="Proteomes" id="UP001280581">
    <property type="component" value="Unassembled WGS sequence"/>
</dbReference>
<evidence type="ECO:0008006" key="5">
    <source>
        <dbReference type="Google" id="ProtNLM"/>
    </source>
</evidence>